<dbReference type="SUPFAM" id="SSF55874">
    <property type="entry name" value="ATPase domain of HSP90 chaperone/DNA topoisomerase II/histidine kinase"/>
    <property type="match status" value="1"/>
</dbReference>
<dbReference type="InterPro" id="IPR011006">
    <property type="entry name" value="CheY-like_superfamily"/>
</dbReference>
<dbReference type="Pfam" id="PF00072">
    <property type="entry name" value="Response_reg"/>
    <property type="match status" value="1"/>
</dbReference>
<dbReference type="CDD" id="cd17546">
    <property type="entry name" value="REC_hyHK_CKI1_RcsC-like"/>
    <property type="match status" value="1"/>
</dbReference>
<dbReference type="PROSITE" id="PS50110">
    <property type="entry name" value="RESPONSE_REGULATORY"/>
    <property type="match status" value="1"/>
</dbReference>
<dbReference type="PRINTS" id="PR00344">
    <property type="entry name" value="BCTRLSENSOR"/>
</dbReference>
<keyword evidence="3 4" id="KW-0597">Phosphoprotein</keyword>
<feature type="domain" description="Response regulatory" evidence="6">
    <location>
        <begin position="138"/>
        <end position="216"/>
    </location>
</feature>
<dbReference type="PANTHER" id="PTHR45339:SF3">
    <property type="entry name" value="HISTIDINE KINASE"/>
    <property type="match status" value="1"/>
</dbReference>
<dbReference type="EMBL" id="CP068570">
    <property type="protein sequence ID" value="QQZ50874.1"/>
    <property type="molecule type" value="Genomic_DNA"/>
</dbReference>
<feature type="compositionally biased region" description="Basic residues" evidence="5">
    <location>
        <begin position="50"/>
        <end position="59"/>
    </location>
</feature>
<dbReference type="Pfam" id="PF02518">
    <property type="entry name" value="HATPase_c"/>
    <property type="match status" value="1"/>
</dbReference>
<evidence type="ECO:0000256" key="5">
    <source>
        <dbReference type="SAM" id="MobiDB-lite"/>
    </source>
</evidence>
<reference evidence="7" key="1">
    <citation type="submission" date="2021-01" db="EMBL/GenBank/DDBJ databases">
        <title>Genome sequence of Phenylobacterium sp. 20VBR1 isolated from a valley glaceir, Ny-Alesund, Svalbard.</title>
        <authorList>
            <person name="Thomas F.A."/>
            <person name="Krishnan K.P."/>
            <person name="Sinha R.K."/>
        </authorList>
    </citation>
    <scope>NUCLEOTIDE SEQUENCE</scope>
    <source>
        <strain evidence="7">20VBR1</strain>
    </source>
</reference>
<dbReference type="EC" id="2.7.13.3" evidence="2"/>
<dbReference type="InterPro" id="IPR036890">
    <property type="entry name" value="HATPase_C_sf"/>
</dbReference>
<feature type="modified residue" description="4-aspartylphosphate" evidence="4">
    <location>
        <position position="187"/>
    </location>
</feature>
<evidence type="ECO:0000256" key="3">
    <source>
        <dbReference type="ARBA" id="ARBA00022553"/>
    </source>
</evidence>
<gene>
    <name evidence="7" type="ORF">JKL49_06275</name>
</gene>
<dbReference type="InterPro" id="IPR004358">
    <property type="entry name" value="Sig_transdc_His_kin-like_C"/>
</dbReference>
<name>A0A974P4H4_9CAUL</name>
<dbReference type="GO" id="GO:0004673">
    <property type="term" value="F:protein histidine kinase activity"/>
    <property type="evidence" value="ECO:0007669"/>
    <property type="project" value="UniProtKB-EC"/>
</dbReference>
<dbReference type="Gene3D" id="3.40.50.2300">
    <property type="match status" value="1"/>
</dbReference>
<dbReference type="GO" id="GO:0000160">
    <property type="term" value="P:phosphorelay signal transduction system"/>
    <property type="evidence" value="ECO:0007669"/>
    <property type="project" value="UniProtKB-KW"/>
</dbReference>
<comment type="catalytic activity">
    <reaction evidence="1">
        <text>ATP + protein L-histidine = ADP + protein N-phospho-L-histidine.</text>
        <dbReference type="EC" id="2.7.13.3"/>
    </reaction>
</comment>
<dbReference type="SMART" id="SM00448">
    <property type="entry name" value="REC"/>
    <property type="match status" value="1"/>
</dbReference>
<dbReference type="InterPro" id="IPR003594">
    <property type="entry name" value="HATPase_dom"/>
</dbReference>
<dbReference type="SUPFAM" id="SSF52172">
    <property type="entry name" value="CheY-like"/>
    <property type="match status" value="1"/>
</dbReference>
<dbReference type="AlphaFoldDB" id="A0A974P4H4"/>
<dbReference type="Gene3D" id="3.30.565.10">
    <property type="entry name" value="Histidine kinase-like ATPase, C-terminal domain"/>
    <property type="match status" value="1"/>
</dbReference>
<dbReference type="InterPro" id="IPR001789">
    <property type="entry name" value="Sig_transdc_resp-reg_receiver"/>
</dbReference>
<feature type="region of interest" description="Disordered" evidence="5">
    <location>
        <begin position="1"/>
        <end position="80"/>
    </location>
</feature>
<organism evidence="7">
    <name type="scientific">Phenylobacterium glaciei</name>
    <dbReference type="NCBI Taxonomy" id="2803784"/>
    <lineage>
        <taxon>Bacteria</taxon>
        <taxon>Pseudomonadati</taxon>
        <taxon>Pseudomonadota</taxon>
        <taxon>Alphaproteobacteria</taxon>
        <taxon>Caulobacterales</taxon>
        <taxon>Caulobacteraceae</taxon>
        <taxon>Phenylobacterium</taxon>
    </lineage>
</organism>
<evidence type="ECO:0000313" key="7">
    <source>
        <dbReference type="EMBL" id="QQZ50874.1"/>
    </source>
</evidence>
<evidence type="ECO:0000256" key="1">
    <source>
        <dbReference type="ARBA" id="ARBA00000085"/>
    </source>
</evidence>
<evidence type="ECO:0000256" key="2">
    <source>
        <dbReference type="ARBA" id="ARBA00012438"/>
    </source>
</evidence>
<protein>
    <recommendedName>
        <fullName evidence="2">histidine kinase</fullName>
        <ecNumber evidence="2">2.7.13.3</ecNumber>
    </recommendedName>
</protein>
<sequence length="216" mass="23117">MDHRRPGAPAPGDVQPAGQRHQVHPPGPGLGAAQRHPRRRRAASRAAGDRRHRCRHRAGRPGLPVRALPPGRELHRTPVRGTGLGLSITRALAQMMGGDISFVSTQDQGSTFWLDFDAPSAAPVAALSVDDGLLEGVRILLVEDNPTNRLVARTLLTRLGAQVDEAEDGLIGLNMARDGAYDLILMDVQMPNMDGVEATRAIRSLPGSSPRPRSSA</sequence>
<proteinExistence type="predicted"/>
<accession>A0A974P4H4</accession>
<dbReference type="PANTHER" id="PTHR45339">
    <property type="entry name" value="HYBRID SIGNAL TRANSDUCTION HISTIDINE KINASE J"/>
    <property type="match status" value="1"/>
</dbReference>
<evidence type="ECO:0000259" key="6">
    <source>
        <dbReference type="PROSITE" id="PS50110"/>
    </source>
</evidence>
<evidence type="ECO:0000256" key="4">
    <source>
        <dbReference type="PROSITE-ProRule" id="PRU00169"/>
    </source>
</evidence>